<protein>
    <submittedName>
        <fullName evidence="1">Uncharacterized protein</fullName>
    </submittedName>
</protein>
<evidence type="ECO:0000313" key="2">
    <source>
        <dbReference type="Proteomes" id="UP000231456"/>
    </source>
</evidence>
<dbReference type="EMBL" id="PFRH01000149">
    <property type="protein sequence ID" value="PJC52075.1"/>
    <property type="molecule type" value="Genomic_DNA"/>
</dbReference>
<dbReference type="AlphaFoldDB" id="A0A2M8F8K5"/>
<comment type="caution">
    <text evidence="1">The sequence shown here is derived from an EMBL/GenBank/DDBJ whole genome shotgun (WGS) entry which is preliminary data.</text>
</comment>
<sequence>MNIGLTVLREIEKVQIELDDKATHLKGAGRAEALCSILSADTTGIIRPNTRQMILVRLQTIARHHPDVVEGIKPAIEALKK</sequence>
<dbReference type="Proteomes" id="UP000231456">
    <property type="component" value="Unassembled WGS sequence"/>
</dbReference>
<evidence type="ECO:0000313" key="1">
    <source>
        <dbReference type="EMBL" id="PJC52075.1"/>
    </source>
</evidence>
<name>A0A2M8F8K5_9BACT</name>
<organism evidence="1 2">
    <name type="scientific">Candidatus Magasanikbacteria bacterium CG_4_9_14_0_2_um_filter_42_11</name>
    <dbReference type="NCBI Taxonomy" id="1974643"/>
    <lineage>
        <taxon>Bacteria</taxon>
        <taxon>Candidatus Magasanikiibacteriota</taxon>
    </lineage>
</organism>
<proteinExistence type="predicted"/>
<accession>A0A2M8F8K5</accession>
<gene>
    <name evidence="1" type="ORF">CO030_04910</name>
</gene>
<reference evidence="2" key="1">
    <citation type="submission" date="2017-09" db="EMBL/GenBank/DDBJ databases">
        <title>Depth-based differentiation of microbial function through sediment-hosted aquifers and enrichment of novel symbionts in the deep terrestrial subsurface.</title>
        <authorList>
            <person name="Probst A.J."/>
            <person name="Ladd B."/>
            <person name="Jarett J.K."/>
            <person name="Geller-Mcgrath D.E."/>
            <person name="Sieber C.M.K."/>
            <person name="Emerson J.B."/>
            <person name="Anantharaman K."/>
            <person name="Thomas B.C."/>
            <person name="Malmstrom R."/>
            <person name="Stieglmeier M."/>
            <person name="Klingl A."/>
            <person name="Woyke T."/>
            <person name="Ryan C.M."/>
            <person name="Banfield J.F."/>
        </authorList>
    </citation>
    <scope>NUCLEOTIDE SEQUENCE [LARGE SCALE GENOMIC DNA]</scope>
</reference>